<dbReference type="Proteomes" id="UP001323617">
    <property type="component" value="Unassembled WGS sequence"/>
</dbReference>
<proteinExistence type="predicted"/>
<evidence type="ECO:0000313" key="2">
    <source>
        <dbReference type="EMBL" id="KAK4671721.1"/>
    </source>
</evidence>
<evidence type="ECO:0000256" key="1">
    <source>
        <dbReference type="SAM" id="MobiDB-lite"/>
    </source>
</evidence>
<sequence>MTKRDKKQSNNPPKDDGPKKTTKPITKKTIKLVSLQPDKRNTKQNTKQTTKHNNNQTINHNHSQPTRRNRPPAGSARGNAKKNGTKKFNYLVEELELPDGKTYLELATSPLDTDELGGGEQTFEFQDPTDADAPLKNKIAIVKDKGPNDDEPVDENYSFNLFTYADASQQSSHKYVFSGSNQSVIPGGHVMSNTFIPLKILDTRLCGDWPGRQQAYTRDWLTFCAYTVALELEKPEQDQRNIHDLLPNELVPKYQDAQELKRKLSQWDGSHLVARDSAGSVPAMAGAKFLYHLLHRDDMKSMSASKVARHIFIRWCLVAHIAASVAKEPFSVKARFWKIPKEAVLNRNLELVYQMVPDLLTWTVKPEILGDKSISKDLINSLKLFANQGHRKKINEKWGKFMAVVFDAVTVPGIKARLALPTDNLQNMVLLGSHPQGYYNTYIGKNDLESLISKGYTWGSSHPFPTNMQPDAIVPFPRGTRLIKPSVYATKPTTISKTNIKIAGNWPRIRTQNAVMDNISANEASHIRTLNISHGRLTQDRSPSRYGIMIH</sequence>
<organism evidence="2 3">
    <name type="scientific">Podospora pseudoanserina</name>
    <dbReference type="NCBI Taxonomy" id="2609844"/>
    <lineage>
        <taxon>Eukaryota</taxon>
        <taxon>Fungi</taxon>
        <taxon>Dikarya</taxon>
        <taxon>Ascomycota</taxon>
        <taxon>Pezizomycotina</taxon>
        <taxon>Sordariomycetes</taxon>
        <taxon>Sordariomycetidae</taxon>
        <taxon>Sordariales</taxon>
        <taxon>Podosporaceae</taxon>
        <taxon>Podospora</taxon>
    </lineage>
</organism>
<dbReference type="RefSeq" id="XP_062798017.1">
    <property type="nucleotide sequence ID" value="XM_062941038.1"/>
</dbReference>
<reference evidence="2 3" key="1">
    <citation type="journal article" date="2023" name="bioRxiv">
        <title>High-quality genome assemblies of four members of thePodospora anserinaspecies complex.</title>
        <authorList>
            <person name="Ament-Velasquez S.L."/>
            <person name="Vogan A.A."/>
            <person name="Wallerman O."/>
            <person name="Hartmann F."/>
            <person name="Gautier V."/>
            <person name="Silar P."/>
            <person name="Giraud T."/>
            <person name="Johannesson H."/>
        </authorList>
    </citation>
    <scope>NUCLEOTIDE SEQUENCE [LARGE SCALE GENOMIC DNA]</scope>
    <source>
        <strain evidence="2 3">CBS 124.78</strain>
    </source>
</reference>
<evidence type="ECO:0000313" key="3">
    <source>
        <dbReference type="Proteomes" id="UP001323617"/>
    </source>
</evidence>
<comment type="caution">
    <text evidence="2">The sequence shown here is derived from an EMBL/GenBank/DDBJ whole genome shotgun (WGS) entry which is preliminary data.</text>
</comment>
<feature type="compositionally biased region" description="Basic residues" evidence="1">
    <location>
        <begin position="20"/>
        <end position="30"/>
    </location>
</feature>
<gene>
    <name evidence="2" type="ORF">QC764_0098150</name>
</gene>
<feature type="compositionally biased region" description="Low complexity" evidence="1">
    <location>
        <begin position="43"/>
        <end position="62"/>
    </location>
</feature>
<name>A0ABR0HVD3_9PEZI</name>
<accession>A0ABR0HVD3</accession>
<keyword evidence="3" id="KW-1185">Reference proteome</keyword>
<protein>
    <submittedName>
        <fullName evidence="2">Uncharacterized protein</fullName>
    </submittedName>
</protein>
<dbReference type="EMBL" id="JAFFHC010000006">
    <property type="protein sequence ID" value="KAK4671721.1"/>
    <property type="molecule type" value="Genomic_DNA"/>
</dbReference>
<feature type="region of interest" description="Disordered" evidence="1">
    <location>
        <begin position="1"/>
        <end position="85"/>
    </location>
</feature>
<dbReference type="GeneID" id="87961789"/>